<evidence type="ECO:0000256" key="4">
    <source>
        <dbReference type="SAM" id="MobiDB-lite"/>
    </source>
</evidence>
<feature type="compositionally biased region" description="Pro residues" evidence="4">
    <location>
        <begin position="171"/>
        <end position="187"/>
    </location>
</feature>
<feature type="compositionally biased region" description="Basic and acidic residues" evidence="4">
    <location>
        <begin position="499"/>
        <end position="511"/>
    </location>
</feature>
<feature type="domain" description="G-patch" evidence="5">
    <location>
        <begin position="429"/>
        <end position="476"/>
    </location>
</feature>
<proteinExistence type="inferred from homology"/>
<name>A0A4Y7TTG4_COPMI</name>
<evidence type="ECO:0000259" key="5">
    <source>
        <dbReference type="PROSITE" id="PS50174"/>
    </source>
</evidence>
<evidence type="ECO:0000256" key="2">
    <source>
        <dbReference type="ARBA" id="ARBA00008576"/>
    </source>
</evidence>
<keyword evidence="7" id="KW-1185">Reference proteome</keyword>
<dbReference type="PANTHER" id="PTHR15818:SF2">
    <property type="entry name" value="G-PATCH DOMAIN AND KOW MOTIFS-CONTAINING PROTEIN"/>
    <property type="match status" value="1"/>
</dbReference>
<gene>
    <name evidence="6" type="ORF">FA13DRAFT_1705653</name>
</gene>
<dbReference type="Pfam" id="PF12656">
    <property type="entry name" value="G-patch_2"/>
    <property type="match status" value="1"/>
</dbReference>
<organism evidence="6 7">
    <name type="scientific">Coprinellus micaceus</name>
    <name type="common">Glistening ink-cap mushroom</name>
    <name type="synonym">Coprinus micaceus</name>
    <dbReference type="NCBI Taxonomy" id="71717"/>
    <lineage>
        <taxon>Eukaryota</taxon>
        <taxon>Fungi</taxon>
        <taxon>Dikarya</taxon>
        <taxon>Basidiomycota</taxon>
        <taxon>Agaricomycotina</taxon>
        <taxon>Agaricomycetes</taxon>
        <taxon>Agaricomycetidae</taxon>
        <taxon>Agaricales</taxon>
        <taxon>Agaricineae</taxon>
        <taxon>Psathyrellaceae</taxon>
        <taxon>Coprinellus</taxon>
    </lineage>
</organism>
<evidence type="ECO:0000313" key="6">
    <source>
        <dbReference type="EMBL" id="TEB37460.1"/>
    </source>
</evidence>
<accession>A0A4Y7TTG4</accession>
<dbReference type="GO" id="GO:0005681">
    <property type="term" value="C:spliceosomal complex"/>
    <property type="evidence" value="ECO:0007669"/>
    <property type="project" value="TreeGrafter"/>
</dbReference>
<dbReference type="Proteomes" id="UP000298030">
    <property type="component" value="Unassembled WGS sequence"/>
</dbReference>
<feature type="compositionally biased region" description="Basic and acidic residues" evidence="4">
    <location>
        <begin position="474"/>
        <end position="484"/>
    </location>
</feature>
<dbReference type="InterPro" id="IPR026822">
    <property type="entry name" value="Spp2/MOS2_G-patch"/>
</dbReference>
<feature type="region of interest" description="Disordered" evidence="4">
    <location>
        <begin position="1"/>
        <end position="25"/>
    </location>
</feature>
<dbReference type="GO" id="GO:0000398">
    <property type="term" value="P:mRNA splicing, via spliceosome"/>
    <property type="evidence" value="ECO:0007669"/>
    <property type="project" value="InterPro"/>
</dbReference>
<dbReference type="STRING" id="71717.A0A4Y7TTG4"/>
<comment type="caution">
    <text evidence="6">The sequence shown here is derived from an EMBL/GenBank/DDBJ whole genome shotgun (WGS) entry which is preliminary data.</text>
</comment>
<comment type="similarity">
    <text evidence="2">Belongs to the SPP2 family.</text>
</comment>
<dbReference type="AlphaFoldDB" id="A0A4Y7TTG4"/>
<dbReference type="PROSITE" id="PS50174">
    <property type="entry name" value="G_PATCH"/>
    <property type="match status" value="1"/>
</dbReference>
<dbReference type="InterPro" id="IPR000467">
    <property type="entry name" value="G_patch_dom"/>
</dbReference>
<protein>
    <recommendedName>
        <fullName evidence="5">G-patch domain-containing protein</fullName>
    </recommendedName>
</protein>
<evidence type="ECO:0000256" key="3">
    <source>
        <dbReference type="ARBA" id="ARBA00023242"/>
    </source>
</evidence>
<feature type="compositionally biased region" description="Basic residues" evidence="4">
    <location>
        <begin position="1"/>
        <end position="10"/>
    </location>
</feature>
<keyword evidence="3" id="KW-0539">Nucleus</keyword>
<evidence type="ECO:0000313" key="7">
    <source>
        <dbReference type="Proteomes" id="UP000298030"/>
    </source>
</evidence>
<sequence>MKARAAKRRVQCSSSRNMKSLKPYPRVTTAWDPPVSSACAIEGEPTLKLAIDRTGHRTGRTTIQDRSSAKGICGSRPGGNLRRWVLSLRSSPVFQKSKLSRRIGDSQVSIVGVVTPPQRLGRVLSMDLVEQWSDSALASVLHCLTPKTKTLAPRFSSRDSSEKVSFTIRRPTPPEPRGMSPAEPPACGPNFKIPALPRHLAVGVSNESTPLGSPLSQSEASSPQPDSTHDHDSSDEEDEELQDQLVTGFDRFGVQRLDNSQKASIANLIPSADGRSRKPKKEEPLVISALKNKDWRALARKRRGLQYVPESGRAGTGADGTVGGLGIRETINTGPQVSGLQRWKREQVVKVEEEDGDVVMEEAVKEEVVEETEEQRALRALLAEANGELQSGPTIDAIPTPVSEADALKQDIDELPESASLQDYERVPISQFGAAMLRGMGWKEGQAASRKPGKGMVEPYLPTARPALLGIGAKEQEALDDGSKRKPRKAPMKYIPVAKMERSDSNRERSRSPVRSSNGSRRSSRSPSRRDRDERSSRDDSSRRRDRDHNRDRDYERSSRDTGRDRERDGNRERERVSERDWDRDHRRDYDREKDRRRGYGRELSDKPNRRSEISKESSRKREY</sequence>
<feature type="region of interest" description="Disordered" evidence="4">
    <location>
        <begin position="471"/>
        <end position="624"/>
    </location>
</feature>
<dbReference type="OrthoDB" id="5577072at2759"/>
<reference evidence="6 7" key="1">
    <citation type="journal article" date="2019" name="Nat. Ecol. Evol.">
        <title>Megaphylogeny resolves global patterns of mushroom evolution.</title>
        <authorList>
            <person name="Varga T."/>
            <person name="Krizsan K."/>
            <person name="Foldi C."/>
            <person name="Dima B."/>
            <person name="Sanchez-Garcia M."/>
            <person name="Sanchez-Ramirez S."/>
            <person name="Szollosi G.J."/>
            <person name="Szarkandi J.G."/>
            <person name="Papp V."/>
            <person name="Albert L."/>
            <person name="Andreopoulos W."/>
            <person name="Angelini C."/>
            <person name="Antonin V."/>
            <person name="Barry K.W."/>
            <person name="Bougher N.L."/>
            <person name="Buchanan P."/>
            <person name="Buyck B."/>
            <person name="Bense V."/>
            <person name="Catcheside P."/>
            <person name="Chovatia M."/>
            <person name="Cooper J."/>
            <person name="Damon W."/>
            <person name="Desjardin D."/>
            <person name="Finy P."/>
            <person name="Geml J."/>
            <person name="Haridas S."/>
            <person name="Hughes K."/>
            <person name="Justo A."/>
            <person name="Karasinski D."/>
            <person name="Kautmanova I."/>
            <person name="Kiss B."/>
            <person name="Kocsube S."/>
            <person name="Kotiranta H."/>
            <person name="LaButti K.M."/>
            <person name="Lechner B.E."/>
            <person name="Liimatainen K."/>
            <person name="Lipzen A."/>
            <person name="Lukacs Z."/>
            <person name="Mihaltcheva S."/>
            <person name="Morgado L.N."/>
            <person name="Niskanen T."/>
            <person name="Noordeloos M.E."/>
            <person name="Ohm R.A."/>
            <person name="Ortiz-Santana B."/>
            <person name="Ovrebo C."/>
            <person name="Racz N."/>
            <person name="Riley R."/>
            <person name="Savchenko A."/>
            <person name="Shiryaev A."/>
            <person name="Soop K."/>
            <person name="Spirin V."/>
            <person name="Szebenyi C."/>
            <person name="Tomsovsky M."/>
            <person name="Tulloss R.E."/>
            <person name="Uehling J."/>
            <person name="Grigoriev I.V."/>
            <person name="Vagvolgyi C."/>
            <person name="Papp T."/>
            <person name="Martin F.M."/>
            <person name="Miettinen O."/>
            <person name="Hibbett D.S."/>
            <person name="Nagy L.G."/>
        </authorList>
    </citation>
    <scope>NUCLEOTIDE SEQUENCE [LARGE SCALE GENOMIC DNA]</scope>
    <source>
        <strain evidence="6 7">FP101781</strain>
    </source>
</reference>
<feature type="region of interest" description="Disordered" evidence="4">
    <location>
        <begin position="151"/>
        <end position="242"/>
    </location>
</feature>
<evidence type="ECO:0000256" key="1">
    <source>
        <dbReference type="ARBA" id="ARBA00004123"/>
    </source>
</evidence>
<dbReference type="InterPro" id="IPR045166">
    <property type="entry name" value="Spp2-like"/>
</dbReference>
<feature type="compositionally biased region" description="Basic and acidic residues" evidence="4">
    <location>
        <begin position="528"/>
        <end position="624"/>
    </location>
</feature>
<dbReference type="PANTHER" id="PTHR15818">
    <property type="entry name" value="G PATCH AND KOW-CONTAINING"/>
    <property type="match status" value="1"/>
</dbReference>
<feature type="compositionally biased region" description="Polar residues" evidence="4">
    <location>
        <begin position="205"/>
        <end position="220"/>
    </location>
</feature>
<dbReference type="EMBL" id="QPFP01000004">
    <property type="protein sequence ID" value="TEB37460.1"/>
    <property type="molecule type" value="Genomic_DNA"/>
</dbReference>
<dbReference type="GO" id="GO:0003676">
    <property type="term" value="F:nucleic acid binding"/>
    <property type="evidence" value="ECO:0007669"/>
    <property type="project" value="InterPro"/>
</dbReference>
<feature type="compositionally biased region" description="Acidic residues" evidence="4">
    <location>
        <begin position="233"/>
        <end position="242"/>
    </location>
</feature>
<comment type="subcellular location">
    <subcellularLocation>
        <location evidence="1">Nucleus</location>
    </subcellularLocation>
</comment>